<name>T5KS74_MICMQ</name>
<organism evidence="1 2">
    <name type="scientific">Microbacterium maritypicum MF109</name>
    <dbReference type="NCBI Taxonomy" id="1333857"/>
    <lineage>
        <taxon>Bacteria</taxon>
        <taxon>Bacillati</taxon>
        <taxon>Actinomycetota</taxon>
        <taxon>Actinomycetes</taxon>
        <taxon>Micrococcales</taxon>
        <taxon>Microbacteriaceae</taxon>
        <taxon>Microbacterium</taxon>
    </lineage>
</organism>
<comment type="caution">
    <text evidence="1">The sequence shown here is derived from an EMBL/GenBank/DDBJ whole genome shotgun (WGS) entry which is preliminary data.</text>
</comment>
<sequence length="88" mass="9519">MKCLIENQRLYPCCAATAIEVELCKIFWNFSSSFRDSVTQTGMKPAVHTFKISEELADVVFTSGGASHCPLDEVKLMTSAVTEAVAGG</sequence>
<dbReference type="RefSeq" id="WP_021199019.1">
    <property type="nucleotide sequence ID" value="NZ_ATAO01000112.1"/>
</dbReference>
<dbReference type="Proteomes" id="UP000016033">
    <property type="component" value="Unassembled WGS sequence"/>
</dbReference>
<reference evidence="1 2" key="1">
    <citation type="journal article" date="2013" name="Genome Announc.">
        <title>Whole-genome sequences of five oyster-associated bacteria show potential for crude oil hydrocarbon degradation.</title>
        <authorList>
            <person name="Chauhan A."/>
            <person name="Green S."/>
            <person name="Pathak A."/>
            <person name="Thomas J."/>
            <person name="Venkatramanan R."/>
        </authorList>
    </citation>
    <scope>NUCLEOTIDE SEQUENCE [LARGE SCALE GENOMIC DNA]</scope>
    <source>
        <strain evidence="1 2">MF109</strain>
    </source>
</reference>
<gene>
    <name evidence="1" type="ORF">L687_00475</name>
</gene>
<evidence type="ECO:0000313" key="1">
    <source>
        <dbReference type="EMBL" id="EQM81866.1"/>
    </source>
</evidence>
<protein>
    <submittedName>
        <fullName evidence="1">Uncharacterized protein</fullName>
    </submittedName>
</protein>
<dbReference type="EMBL" id="ATAO01000112">
    <property type="protein sequence ID" value="EQM81866.1"/>
    <property type="molecule type" value="Genomic_DNA"/>
</dbReference>
<proteinExistence type="predicted"/>
<accession>T5KS74</accession>
<dbReference type="AlphaFoldDB" id="T5KS74"/>
<evidence type="ECO:0000313" key="2">
    <source>
        <dbReference type="Proteomes" id="UP000016033"/>
    </source>
</evidence>